<evidence type="ECO:0000313" key="1">
    <source>
        <dbReference type="EMBL" id="CCB90607.1"/>
    </source>
</evidence>
<sequence length="1739" mass="195432">MKKRLLLIIPLVLLAFAGIFRHAILGNVLTYTANRYTLNKFGVPLEFEKISKKGRLWEIRSLAIKRSNLSLTADKLEVAFEWHPLGGYFFVKILVRDSEIAINEQAADFSSLLADLLPNRLPIWMLNVQTVCEISNGRVSWIAKGGEAESAVFELQASSGGSRQDLELSVWLDEEVRGRNAFCLSLTKDDFKGLSTGLTFYQVECGKVARGFEALGRPLKGWEIQRGMIDGNVELAWPSSHAPYAIGKASVTDLRFDHPESKTTGEVREAVLDLHMRHIKGEMPSLEGKVEFTGGTSLAFQRKGEPFWKIDNLSGGLYFEPERAVMINMGGKCSHELCDFCLSLDGKAQLVDKQKASLDLAVRLFSEGGKEAAVRFIAEQLGPKEHQAELFVENVGPAEFAFVQEALARYSDDWNGFHIQKGLLDAEGLVSMVGWQLTDLDIRQLKVEGMEVDVPSLDLSANIEKVTGGLAIHLLEEEPLRTIDADFFIDGGCLVSQTLSGSLCCLNDVRTELKVRQGVIQQSEMRGEFAGLKGTVGIDWTAKDKIVQAYFSGPSERLAPFLPAHFRSPFLQSFSSNDLEIKAGVVLKNEKLAVKGEARMAEQTVAFGFHLEKSSEKLWKSWPANHLAASYWDNVGAEVMKTVVPPIASPAVLFEANWIRAETGIAGLVLRNGWFKAKEVDLERFVAPFLFSSSQMQLSGRGSFIGGFNQNVLTVEYEAQNVVMGNRFMEINAEHIDRGVHYFDFKKGVHFGSIPLSQAVYTEKNTGLVFTPVDMQVAVEGEKMHLAQIDAECCGMRMAGEIDIDFGKPDDGVFDLEIRVRNVKGGLKNVQDLLARFHPDLWLLQLPVDGQFELKDEGAFFKLSFTPEDYAVEAVLKGKIQEAFVASGPYGRGGLSGLQLQFGYDHLNRLLEISHLQADIYVDDQFTGYRLYGDHLSVDDLEEGRSSFDFWVGDQNRDLIRFVGRTQQEMDPYERPYIAVHIDHHLTHLGNIHPSSFLLRLKSPTVVDQFQIGMQVDLEALFNDLFAVSCSGGGSALEQLGKEIQWMHNPAGTLDVQLHYDLRSNSLIYRIDGSGIEMNQLTAKKMKLAGSKSQSKWIVDQLQWDEKVIAGEFMPEGERWKIEGFQFRDQDILALNFDGYFIPARKKLDARVNEVQIDLAQVSGTAEIEQFRRENDPHGKLTGYGNLSVEWGSSRVPWKFDAILDVALEQWDLKGIRFDDAHNISCHYISGQGMTMRKLRTKMLDKASTEVLAQVDIEKIQYDFSTGEVLFDELAFAVPADRLPRFSAQLERSFPNFVTPVMAEIICSCKQEGVLKGVMQYELTPPYTAMKLTLEDGIYNFLNAAHKISGFVMDYDPFEFSVVSGYRLAGRDVWLYARSSSPSLAYGELVLTDQDPEKVSQQRPKEALYFDWENNSETGICFTHIEGSYQGLQMELEKDPTQAPSKEALFLVGTVGIHGQKAKEFFPEQMADKFVAWQVGEGYSLQGKWRFLKNYSENYGDKLHFVGMLKGSDFHLKGYQLDSLQAHLEYTPTAIRINDLVINDRCGVLTSDRIDILKTDLGTWAFAMPLMIVNQFRPSLLQEEGFPRPTARKPMVVQELILEKTQGNLSDSRTMIGRGSLYFTNRSKKFLQDTIFQIPSDILSRIGLDPAVLTPVSGTIEYEIHDGRIYLTRFKEMYSDAKLSKFYLASSPSSTVEFDGGLNVQVRMKQYNLIFKLAELFTFNIQGDLKNPVYSIQKQ</sequence>
<accession>F8LAU5</accession>
<gene>
    <name evidence="1" type="primary">pmp</name>
    <name evidence="1" type="ORF">WCH_BN09520</name>
</gene>
<organism evidence="1">
    <name type="scientific">Waddlia chondrophila 2032/99</name>
    <dbReference type="NCBI Taxonomy" id="765953"/>
    <lineage>
        <taxon>Bacteria</taxon>
        <taxon>Pseudomonadati</taxon>
        <taxon>Chlamydiota</taxon>
        <taxon>Chlamydiia</taxon>
        <taxon>Parachlamydiales</taxon>
        <taxon>Waddliaceae</taxon>
        <taxon>Waddlia</taxon>
    </lineage>
</organism>
<reference evidence="1" key="1">
    <citation type="submission" date="2011-05" db="EMBL/GenBank/DDBJ databases">
        <title>Unity in variety -- the pan-genome of the Chlamydiae.</title>
        <authorList>
            <person name="Collingro A."/>
            <person name="Tischler P."/>
            <person name="Weinmaier T."/>
            <person name="Penz T."/>
            <person name="Heinz E."/>
            <person name="Brunham R.C."/>
            <person name="Read T.D."/>
            <person name="Bavoil P.M."/>
            <person name="Sachse K."/>
            <person name="Kahane S."/>
            <person name="Friedman M.G."/>
            <person name="Rattei T."/>
            <person name="Myers G.S.A."/>
            <person name="Horn M."/>
        </authorList>
    </citation>
    <scope>NUCLEOTIDE SEQUENCE</scope>
    <source>
        <strain evidence="1">2032/99</strain>
    </source>
</reference>
<name>F8LAU5_9BACT</name>
<protein>
    <submittedName>
        <fullName evidence="1">Putative membrane protein</fullName>
    </submittedName>
</protein>
<proteinExistence type="predicted"/>
<dbReference type="EMBL" id="FR872624">
    <property type="protein sequence ID" value="CCB90607.1"/>
    <property type="molecule type" value="Genomic_DNA"/>
</dbReference>